<evidence type="ECO:0000256" key="1">
    <source>
        <dbReference type="SAM" id="Phobius"/>
    </source>
</evidence>
<evidence type="ECO:0000313" key="3">
    <source>
        <dbReference type="Proteomes" id="UP000199050"/>
    </source>
</evidence>
<protein>
    <submittedName>
        <fullName evidence="2">Uncharacterized protein</fullName>
    </submittedName>
</protein>
<accession>A0A1G8I5J1</accession>
<proteinExistence type="predicted"/>
<dbReference type="AlphaFoldDB" id="A0A1G8I5J1"/>
<keyword evidence="3" id="KW-1185">Reference proteome</keyword>
<name>A0A1G8I5J1_9BACL</name>
<gene>
    <name evidence="2" type="ORF">SAMN05216192_103125</name>
</gene>
<organism evidence="2 3">
    <name type="scientific">Paenibacillus typhae</name>
    <dbReference type="NCBI Taxonomy" id="1174501"/>
    <lineage>
        <taxon>Bacteria</taxon>
        <taxon>Bacillati</taxon>
        <taxon>Bacillota</taxon>
        <taxon>Bacilli</taxon>
        <taxon>Bacillales</taxon>
        <taxon>Paenibacillaceae</taxon>
        <taxon>Paenibacillus</taxon>
    </lineage>
</organism>
<dbReference type="EMBL" id="FNDX01000003">
    <property type="protein sequence ID" value="SDI14097.1"/>
    <property type="molecule type" value="Genomic_DNA"/>
</dbReference>
<dbReference type="RefSeq" id="WP_090712409.1">
    <property type="nucleotide sequence ID" value="NZ_CBCSKY010000001.1"/>
</dbReference>
<feature type="transmembrane region" description="Helical" evidence="1">
    <location>
        <begin position="60"/>
        <end position="79"/>
    </location>
</feature>
<evidence type="ECO:0000313" key="2">
    <source>
        <dbReference type="EMBL" id="SDI14097.1"/>
    </source>
</evidence>
<dbReference type="OrthoDB" id="2659519at2"/>
<sequence length="383" mass="42365">MKHRQVENAGKAGTEKPEWYREAGRGPFAEDGFTPQLMARIELAAERRNGAGRFVLRRRIGIAGVTAVLLLGVLLWPLADGGREGYTAQISSFFGEKNAAAVPPSASPSATPATAAEAYNPPQGSAEFELGGLKYYMPLPSNVDKTYAQVLETPLGIVWSPPPQMTDYLKPKYTRNTEPYSLYLTPKGHVELSADSAKRIYTFPLYVGSAQTYFGLGQFYSAGDYLLVAHYSHRLGDELELRKWKLSKINLKEAAAGKVSAPEEILNLDASFTVYRSFMAINPDREELLVVNYTGDGKGGYIQKSKLYDIAGGKSQLLKKEVLIENKEKPSVILFSQNVYTVRQGAGVAHYEFNGKKYAAEVVLLTGQQWYLDYQPQEYQTGS</sequence>
<keyword evidence="1" id="KW-0812">Transmembrane</keyword>
<keyword evidence="1" id="KW-1133">Transmembrane helix</keyword>
<dbReference type="STRING" id="1174501.SAMN05216192_103125"/>
<keyword evidence="1" id="KW-0472">Membrane</keyword>
<dbReference type="Proteomes" id="UP000199050">
    <property type="component" value="Unassembled WGS sequence"/>
</dbReference>
<reference evidence="3" key="1">
    <citation type="submission" date="2016-10" db="EMBL/GenBank/DDBJ databases">
        <authorList>
            <person name="Varghese N."/>
            <person name="Submissions S."/>
        </authorList>
    </citation>
    <scope>NUCLEOTIDE SEQUENCE [LARGE SCALE GENOMIC DNA]</scope>
    <source>
        <strain evidence="3">CGMCC 1.11012</strain>
    </source>
</reference>